<accession>A9WMV1</accession>
<evidence type="ECO:0000313" key="3">
    <source>
        <dbReference type="Proteomes" id="UP000002007"/>
    </source>
</evidence>
<organism evidence="2 3">
    <name type="scientific">Renibacterium salmoninarum (strain ATCC 33209 / DSM 20767 / JCM 11484 / NBRC 15589 / NCIMB 2235)</name>
    <dbReference type="NCBI Taxonomy" id="288705"/>
    <lineage>
        <taxon>Bacteria</taxon>
        <taxon>Bacillati</taxon>
        <taxon>Actinomycetota</taxon>
        <taxon>Actinomycetes</taxon>
        <taxon>Micrococcales</taxon>
        <taxon>Micrococcaceae</taxon>
        <taxon>Renibacterium</taxon>
    </lineage>
</organism>
<feature type="signal peptide" evidence="1">
    <location>
        <begin position="1"/>
        <end position="23"/>
    </location>
</feature>
<sequence length="237" mass="25062">MQIHLSRLRTVGLGFALATLSVAALSGCQLNVPAPEVSSGTSGTPSYQAPTITPGHDAAAVAGKDMDWKAGNDLSLGVPVAWADQLAQATDPTGAQTPSEWKPLKIKQAGESEYSHANGCLLSYWQNVNQGPLMVTEDDKASTIALFKYLMPAVSPDDLKESSWPWSQQPGKPSPSIQFLSARHKASATSPAWIYSARMLNHTGGSLVLRLSCPNDALLDSTLAAAQTKLVVSPPQQ</sequence>
<proteinExistence type="predicted"/>
<keyword evidence="1" id="KW-0732">Signal</keyword>
<dbReference type="AlphaFoldDB" id="A9WMV1"/>
<name>A9WMV1_RENSM</name>
<feature type="chain" id="PRO_5002744135" evidence="1">
    <location>
        <begin position="24"/>
        <end position="237"/>
    </location>
</feature>
<evidence type="ECO:0000313" key="2">
    <source>
        <dbReference type="EMBL" id="ABY23412.1"/>
    </source>
</evidence>
<reference evidence="3" key="1">
    <citation type="journal article" date="2008" name="J. Bacteriol.">
        <title>Genome sequence of the fish pathogen Renibacterium salmoninarum suggests reductive evolution away from an environmental Arthrobacter ancestor.</title>
        <authorList>
            <person name="Wiens G.D."/>
            <person name="Rockey D.D."/>
            <person name="Wu Z."/>
            <person name="Chang J."/>
            <person name="Levy R."/>
            <person name="Crane S."/>
            <person name="Chen D.S."/>
            <person name="Capri G.R."/>
            <person name="Burnett J.R."/>
            <person name="Sudheesh P.S."/>
            <person name="Schipma M.J."/>
            <person name="Burd H."/>
            <person name="Bhattacharyya A."/>
            <person name="Rhodes L.D."/>
            <person name="Kaul R."/>
            <person name="Strom M.S."/>
        </authorList>
    </citation>
    <scope>NUCLEOTIDE SEQUENCE [LARGE SCALE GENOMIC DNA]</scope>
    <source>
        <strain evidence="3">ATCC 33209 / DSM 20767 / JCM 11484 / NBRC 15589 / NCIMB 2235</strain>
    </source>
</reference>
<dbReference type="EMBL" id="CP000910">
    <property type="protein sequence ID" value="ABY23412.1"/>
    <property type="molecule type" value="Genomic_DNA"/>
</dbReference>
<dbReference type="HOGENOM" id="CLU_1202808_0_0_11"/>
<dbReference type="Proteomes" id="UP000002007">
    <property type="component" value="Chromosome"/>
</dbReference>
<dbReference type="eggNOG" id="ENOG503226N">
    <property type="taxonomic scope" value="Bacteria"/>
</dbReference>
<keyword evidence="3" id="KW-1185">Reference proteome</keyword>
<gene>
    <name evidence="2" type="ordered locus">RSal33209_1676</name>
</gene>
<dbReference type="KEGG" id="rsa:RSal33209_1676"/>
<protein>
    <submittedName>
        <fullName evidence="2">Uncharacterized protein</fullName>
    </submittedName>
</protein>
<evidence type="ECO:0000256" key="1">
    <source>
        <dbReference type="SAM" id="SignalP"/>
    </source>
</evidence>
<dbReference type="PROSITE" id="PS51257">
    <property type="entry name" value="PROKAR_LIPOPROTEIN"/>
    <property type="match status" value="1"/>
</dbReference>